<dbReference type="Proteomes" id="UP000054770">
    <property type="component" value="Unassembled WGS sequence"/>
</dbReference>
<evidence type="ECO:0000259" key="1">
    <source>
        <dbReference type="Pfam" id="PF08242"/>
    </source>
</evidence>
<protein>
    <submittedName>
        <fullName evidence="3">Methyltransferase regulatory domain protein</fullName>
    </submittedName>
</protein>
<dbReference type="InterPro" id="IPR013217">
    <property type="entry name" value="Methyltransf_12"/>
</dbReference>
<dbReference type="GO" id="GO:0008168">
    <property type="term" value="F:methyltransferase activity"/>
    <property type="evidence" value="ECO:0007669"/>
    <property type="project" value="UniProtKB-KW"/>
</dbReference>
<name>A0A158F9Y4_9BURK</name>
<dbReference type="InterPro" id="IPR018773">
    <property type="entry name" value="MeTrfase_reg_dom_prd"/>
</dbReference>
<dbReference type="CDD" id="cd02440">
    <property type="entry name" value="AdoMet_MTases"/>
    <property type="match status" value="1"/>
</dbReference>
<accession>A0A158F9Y4</accession>
<keyword evidence="3" id="KW-0808">Transferase</keyword>
<evidence type="ECO:0000313" key="3">
    <source>
        <dbReference type="EMBL" id="SAL16139.1"/>
    </source>
</evidence>
<dbReference type="InterPro" id="IPR029063">
    <property type="entry name" value="SAM-dependent_MTases_sf"/>
</dbReference>
<dbReference type="EMBL" id="FCON02000003">
    <property type="protein sequence ID" value="SAL16139.1"/>
    <property type="molecule type" value="Genomic_DNA"/>
</dbReference>
<dbReference type="RefSeq" id="WP_087642680.1">
    <property type="nucleotide sequence ID" value="NZ_FCON02000003.1"/>
</dbReference>
<dbReference type="SUPFAM" id="SSF53335">
    <property type="entry name" value="S-adenosyl-L-methionine-dependent methyltransferases"/>
    <property type="match status" value="1"/>
</dbReference>
<dbReference type="Gene3D" id="3.40.50.150">
    <property type="entry name" value="Vaccinia Virus protein VP39"/>
    <property type="match status" value="1"/>
</dbReference>
<organism evidence="3 4">
    <name type="scientific">Caballeronia choica</name>
    <dbReference type="NCBI Taxonomy" id="326476"/>
    <lineage>
        <taxon>Bacteria</taxon>
        <taxon>Pseudomonadati</taxon>
        <taxon>Pseudomonadota</taxon>
        <taxon>Betaproteobacteria</taxon>
        <taxon>Burkholderiales</taxon>
        <taxon>Burkholderiaceae</taxon>
        <taxon>Caballeronia</taxon>
    </lineage>
</organism>
<dbReference type="Pfam" id="PF10119">
    <property type="entry name" value="MethyTransf_Reg"/>
    <property type="match status" value="1"/>
</dbReference>
<feature type="domain" description="Methyltransferase regulatory" evidence="2">
    <location>
        <begin position="214"/>
        <end position="296"/>
    </location>
</feature>
<evidence type="ECO:0000313" key="4">
    <source>
        <dbReference type="Proteomes" id="UP000054770"/>
    </source>
</evidence>
<proteinExistence type="predicted"/>
<reference evidence="3" key="1">
    <citation type="submission" date="2016-01" db="EMBL/GenBank/DDBJ databases">
        <authorList>
            <person name="Peeters C."/>
        </authorList>
    </citation>
    <scope>NUCLEOTIDE SEQUENCE [LARGE SCALE GENOMIC DNA]</scope>
    <source>
        <strain evidence="3">LMG 22940</strain>
    </source>
</reference>
<dbReference type="AlphaFoldDB" id="A0A158F9Y4"/>
<feature type="domain" description="Methyltransferase type 12" evidence="1">
    <location>
        <begin position="47"/>
        <end position="147"/>
    </location>
</feature>
<keyword evidence="4" id="KW-1185">Reference proteome</keyword>
<sequence>MSWAAGYNNSVAYTTGYYQEQSPTWLKAALVMQRVAPLADGKFTYCELGFGQGLTSLILAATHPDGDFYACDFNPLHVIAASSIRDDARLPNLTLLENSFGELADGKVDLPMFDFVTLHGIVSWVSHETRAQIVRFLARYLKPGGVVQISYNAMTACAQVQPLQRLLTLHANNQGENWAGAATFARQLADTNALHFQRNPDAAARVTSFASSDTRYLVHEYMHEQWTPFHFTDMAKELADAKLVFAGSARYGQMSPVAWLTDEQAAIVGSIKDPLFAEEVRDYFCNRSFRSDVFVRGKATLNDIRLREHAKRIHLWANPKAQYQQTVKIEHAQVNRTDAAHRPLFDLLRKSDMTLDQLFDAPELAGHGIDTIMQIVRFSLAAGETAIRYGDVQPRAAADRLNTVLLSHAERGEKWDALASPKFAGGVPVGLLDQLLIAPLRAKSDPKRALTSDIDELVVHVERSLLNTGLNLNVGERVTPREEMPAAIRKILDDSGAALIALCDENDFWPAKSAK</sequence>
<dbReference type="Pfam" id="PF08242">
    <property type="entry name" value="Methyltransf_12"/>
    <property type="match status" value="1"/>
</dbReference>
<evidence type="ECO:0000259" key="2">
    <source>
        <dbReference type="Pfam" id="PF10119"/>
    </source>
</evidence>
<gene>
    <name evidence="3" type="ORF">AWB68_00389</name>
</gene>
<dbReference type="GO" id="GO:0032259">
    <property type="term" value="P:methylation"/>
    <property type="evidence" value="ECO:0007669"/>
    <property type="project" value="UniProtKB-KW"/>
</dbReference>
<dbReference type="OrthoDB" id="323463at2"/>
<keyword evidence="3" id="KW-0489">Methyltransferase</keyword>
<comment type="caution">
    <text evidence="3">The sequence shown here is derived from an EMBL/GenBank/DDBJ whole genome shotgun (WGS) entry which is preliminary data.</text>
</comment>